<keyword evidence="7" id="KW-0547">Nucleotide-binding</keyword>
<gene>
    <name evidence="12" type="ORF">COCSUDRAFT_12975</name>
</gene>
<dbReference type="KEGG" id="csl:COCSUDRAFT_12975"/>
<dbReference type="CDD" id="cd00560">
    <property type="entry name" value="PanC"/>
    <property type="match status" value="1"/>
</dbReference>
<evidence type="ECO:0000256" key="10">
    <source>
        <dbReference type="ARBA" id="ARBA00032806"/>
    </source>
</evidence>
<evidence type="ECO:0000313" key="13">
    <source>
        <dbReference type="Proteomes" id="UP000007264"/>
    </source>
</evidence>
<accession>I0Z5S2</accession>
<comment type="catalytic activity">
    <reaction evidence="11">
        <text>(R)-pantoate + beta-alanine + ATP = (R)-pantothenate + AMP + diphosphate + H(+)</text>
        <dbReference type="Rhea" id="RHEA:10912"/>
        <dbReference type="ChEBI" id="CHEBI:15378"/>
        <dbReference type="ChEBI" id="CHEBI:15980"/>
        <dbReference type="ChEBI" id="CHEBI:29032"/>
        <dbReference type="ChEBI" id="CHEBI:30616"/>
        <dbReference type="ChEBI" id="CHEBI:33019"/>
        <dbReference type="ChEBI" id="CHEBI:57966"/>
        <dbReference type="ChEBI" id="CHEBI:456215"/>
        <dbReference type="EC" id="6.3.2.1"/>
    </reaction>
</comment>
<evidence type="ECO:0000256" key="6">
    <source>
        <dbReference type="ARBA" id="ARBA00022655"/>
    </source>
</evidence>
<evidence type="ECO:0000256" key="1">
    <source>
        <dbReference type="ARBA" id="ARBA00004990"/>
    </source>
</evidence>
<protein>
    <recommendedName>
        <fullName evidence="4">Pantoate--beta-alanine ligase</fullName>
        <ecNumber evidence="3">6.3.2.1</ecNumber>
    </recommendedName>
    <alternativeName>
        <fullName evidence="10">Pantoate-activating enzyme</fullName>
    </alternativeName>
    <alternativeName>
        <fullName evidence="9">Pantothenate synthetase</fullName>
    </alternativeName>
</protein>
<dbReference type="OrthoDB" id="2020436at2759"/>
<dbReference type="EC" id="6.3.2.1" evidence="3"/>
<evidence type="ECO:0000256" key="11">
    <source>
        <dbReference type="ARBA" id="ARBA00048258"/>
    </source>
</evidence>
<reference evidence="12 13" key="1">
    <citation type="journal article" date="2012" name="Genome Biol.">
        <title>The genome of the polar eukaryotic microalga coccomyxa subellipsoidea reveals traits of cold adaptation.</title>
        <authorList>
            <person name="Blanc G."/>
            <person name="Agarkova I."/>
            <person name="Grimwood J."/>
            <person name="Kuo A."/>
            <person name="Brueggeman A."/>
            <person name="Dunigan D."/>
            <person name="Gurnon J."/>
            <person name="Ladunga I."/>
            <person name="Lindquist E."/>
            <person name="Lucas S."/>
            <person name="Pangilinan J."/>
            <person name="Proschold T."/>
            <person name="Salamov A."/>
            <person name="Schmutz J."/>
            <person name="Weeks D."/>
            <person name="Yamada T."/>
            <person name="Claverie J.M."/>
            <person name="Grigoriev I."/>
            <person name="Van Etten J."/>
            <person name="Lomsadze A."/>
            <person name="Borodovsky M."/>
        </authorList>
    </citation>
    <scope>NUCLEOTIDE SEQUENCE [LARGE SCALE GENOMIC DNA]</scope>
    <source>
        <strain evidence="12 13">C-169</strain>
    </source>
</reference>
<evidence type="ECO:0000256" key="2">
    <source>
        <dbReference type="ARBA" id="ARBA00009256"/>
    </source>
</evidence>
<dbReference type="PANTHER" id="PTHR21299:SF1">
    <property type="entry name" value="PANTOATE--BETA-ALANINE LIGASE"/>
    <property type="match status" value="1"/>
</dbReference>
<evidence type="ECO:0000256" key="8">
    <source>
        <dbReference type="ARBA" id="ARBA00022840"/>
    </source>
</evidence>
<keyword evidence="13" id="KW-1185">Reference proteome</keyword>
<evidence type="ECO:0000256" key="4">
    <source>
        <dbReference type="ARBA" id="ARBA00015647"/>
    </source>
</evidence>
<dbReference type="InterPro" id="IPR014729">
    <property type="entry name" value="Rossmann-like_a/b/a_fold"/>
</dbReference>
<name>I0Z5S2_COCSC</name>
<dbReference type="NCBIfam" id="TIGR00125">
    <property type="entry name" value="cyt_tran_rel"/>
    <property type="match status" value="1"/>
</dbReference>
<dbReference type="PANTHER" id="PTHR21299">
    <property type="entry name" value="CYTIDYLATE KINASE/PANTOATE-BETA-ALANINE LIGASE"/>
    <property type="match status" value="1"/>
</dbReference>
<dbReference type="STRING" id="574566.I0Z5S2"/>
<dbReference type="Pfam" id="PF02569">
    <property type="entry name" value="Pantoate_ligase"/>
    <property type="match status" value="1"/>
</dbReference>
<dbReference type="UniPathway" id="UPA00028">
    <property type="reaction ID" value="UER00005"/>
</dbReference>
<dbReference type="HAMAP" id="MF_00158">
    <property type="entry name" value="PanC"/>
    <property type="match status" value="1"/>
</dbReference>
<comment type="similarity">
    <text evidence="2">Belongs to the pantothenate synthetase family.</text>
</comment>
<keyword evidence="5 12" id="KW-0436">Ligase</keyword>
<keyword evidence="8" id="KW-0067">ATP-binding</keyword>
<dbReference type="Gene3D" id="3.30.1300.10">
    <property type="entry name" value="Pantoate-beta-alanine ligase, C-terminal domain"/>
    <property type="match status" value="1"/>
</dbReference>
<dbReference type="AlphaFoldDB" id="I0Z5S2"/>
<dbReference type="SUPFAM" id="SSF52374">
    <property type="entry name" value="Nucleotidylyl transferase"/>
    <property type="match status" value="1"/>
</dbReference>
<comment type="pathway">
    <text evidence="1">Cofactor biosynthesis; (R)-pantothenate biosynthesis; (R)-pantothenate from (R)-pantoate and beta-alanine: step 1/1.</text>
</comment>
<dbReference type="GO" id="GO:0004592">
    <property type="term" value="F:pantoate-beta-alanine ligase activity"/>
    <property type="evidence" value="ECO:0007669"/>
    <property type="project" value="UniProtKB-EC"/>
</dbReference>
<comment type="caution">
    <text evidence="12">The sequence shown here is derived from an EMBL/GenBank/DDBJ whole genome shotgun (WGS) entry which is preliminary data.</text>
</comment>
<dbReference type="InterPro" id="IPR042176">
    <property type="entry name" value="Pantoate_ligase_C"/>
</dbReference>
<dbReference type="GO" id="GO:0005524">
    <property type="term" value="F:ATP binding"/>
    <property type="evidence" value="ECO:0007669"/>
    <property type="project" value="UniProtKB-KW"/>
</dbReference>
<keyword evidence="6" id="KW-0566">Pantothenate biosynthesis</keyword>
<dbReference type="GeneID" id="17043995"/>
<proteinExistence type="inferred from homology"/>
<dbReference type="EMBL" id="AGSI01000003">
    <property type="protein sequence ID" value="EIE25991.1"/>
    <property type="molecule type" value="Genomic_DNA"/>
</dbReference>
<dbReference type="RefSeq" id="XP_005650535.1">
    <property type="nucleotide sequence ID" value="XM_005650478.1"/>
</dbReference>
<evidence type="ECO:0000256" key="3">
    <source>
        <dbReference type="ARBA" id="ARBA00012219"/>
    </source>
</evidence>
<sequence>MVSDTVQPKVFTEPQSMREFSREQRKLGRRIALVPTMGYLHQGHLSLIKAARDLAEVVIVSVYVNPTQFAQHEDFGVYPRDEEGDMQKLTSLGVNAVFAPVRLYASGMPEPKGAHETFIQVEQLQQPLCGQSRPHFFRGVATIVAKLFNITEPDLAVFGRKDYQQLLVLQRMARDLNFAVEVVGMPIMREDDGLAMSSRNALLSSENRQKALSISQSLQAERRIVSPKELQDAVASRISAAGGRVDYVEVVDASDLKEVEDATKQPTLIAVAAFFGSVRLIDNIEIK</sequence>
<evidence type="ECO:0000256" key="5">
    <source>
        <dbReference type="ARBA" id="ARBA00022598"/>
    </source>
</evidence>
<dbReference type="Gene3D" id="3.40.50.620">
    <property type="entry name" value="HUPs"/>
    <property type="match status" value="1"/>
</dbReference>
<dbReference type="NCBIfam" id="TIGR00018">
    <property type="entry name" value="panC"/>
    <property type="match status" value="1"/>
</dbReference>
<evidence type="ECO:0000256" key="7">
    <source>
        <dbReference type="ARBA" id="ARBA00022741"/>
    </source>
</evidence>
<organism evidence="12 13">
    <name type="scientific">Coccomyxa subellipsoidea (strain C-169)</name>
    <name type="common">Green microalga</name>
    <dbReference type="NCBI Taxonomy" id="574566"/>
    <lineage>
        <taxon>Eukaryota</taxon>
        <taxon>Viridiplantae</taxon>
        <taxon>Chlorophyta</taxon>
        <taxon>core chlorophytes</taxon>
        <taxon>Trebouxiophyceae</taxon>
        <taxon>Trebouxiophyceae incertae sedis</taxon>
        <taxon>Coccomyxaceae</taxon>
        <taxon>Coccomyxa</taxon>
        <taxon>Coccomyxa subellipsoidea</taxon>
    </lineage>
</organism>
<dbReference type="InterPro" id="IPR003721">
    <property type="entry name" value="Pantoate_ligase"/>
</dbReference>
<dbReference type="InterPro" id="IPR004821">
    <property type="entry name" value="Cyt_trans-like"/>
</dbReference>
<dbReference type="GO" id="GO:0005829">
    <property type="term" value="C:cytosol"/>
    <property type="evidence" value="ECO:0007669"/>
    <property type="project" value="TreeGrafter"/>
</dbReference>
<dbReference type="GO" id="GO:0015940">
    <property type="term" value="P:pantothenate biosynthetic process"/>
    <property type="evidence" value="ECO:0007669"/>
    <property type="project" value="UniProtKB-UniPathway"/>
</dbReference>
<evidence type="ECO:0000313" key="12">
    <source>
        <dbReference type="EMBL" id="EIE25991.1"/>
    </source>
</evidence>
<dbReference type="eggNOG" id="KOG3042">
    <property type="taxonomic scope" value="Eukaryota"/>
</dbReference>
<dbReference type="Proteomes" id="UP000007264">
    <property type="component" value="Unassembled WGS sequence"/>
</dbReference>
<evidence type="ECO:0000256" key="9">
    <source>
        <dbReference type="ARBA" id="ARBA00029902"/>
    </source>
</evidence>